<sequence>MTDFLKPNITAEETVTALYKYIAFFTTLRSRGFRLAYYEPNYLSPTFATVAGITFSILAEQLWINTLFRPPPRRLYSNTRAYKAVEYVGDLM</sequence>
<name>A0AAW0SUD7_SCYPA</name>
<protein>
    <submittedName>
        <fullName evidence="1">Uncharacterized protein</fullName>
    </submittedName>
</protein>
<gene>
    <name evidence="1" type="ORF">O3P69_009546</name>
</gene>
<dbReference type="Proteomes" id="UP001487740">
    <property type="component" value="Unassembled WGS sequence"/>
</dbReference>
<evidence type="ECO:0000313" key="1">
    <source>
        <dbReference type="EMBL" id="KAK8378880.1"/>
    </source>
</evidence>
<dbReference type="AlphaFoldDB" id="A0AAW0SUD7"/>
<keyword evidence="2" id="KW-1185">Reference proteome</keyword>
<reference evidence="1 2" key="1">
    <citation type="submission" date="2023-03" db="EMBL/GenBank/DDBJ databases">
        <title>High-quality genome of Scylla paramamosain provides insights in environmental adaptation.</title>
        <authorList>
            <person name="Zhang L."/>
        </authorList>
    </citation>
    <scope>NUCLEOTIDE SEQUENCE [LARGE SCALE GENOMIC DNA]</scope>
    <source>
        <strain evidence="1">LZ_2023a</strain>
        <tissue evidence="1">Muscle</tissue>
    </source>
</reference>
<dbReference type="EMBL" id="JARAKH010000044">
    <property type="protein sequence ID" value="KAK8378880.1"/>
    <property type="molecule type" value="Genomic_DNA"/>
</dbReference>
<proteinExistence type="predicted"/>
<evidence type="ECO:0000313" key="2">
    <source>
        <dbReference type="Proteomes" id="UP001487740"/>
    </source>
</evidence>
<organism evidence="1 2">
    <name type="scientific">Scylla paramamosain</name>
    <name type="common">Mud crab</name>
    <dbReference type="NCBI Taxonomy" id="85552"/>
    <lineage>
        <taxon>Eukaryota</taxon>
        <taxon>Metazoa</taxon>
        <taxon>Ecdysozoa</taxon>
        <taxon>Arthropoda</taxon>
        <taxon>Crustacea</taxon>
        <taxon>Multicrustacea</taxon>
        <taxon>Malacostraca</taxon>
        <taxon>Eumalacostraca</taxon>
        <taxon>Eucarida</taxon>
        <taxon>Decapoda</taxon>
        <taxon>Pleocyemata</taxon>
        <taxon>Brachyura</taxon>
        <taxon>Eubrachyura</taxon>
        <taxon>Portunoidea</taxon>
        <taxon>Portunidae</taxon>
        <taxon>Portuninae</taxon>
        <taxon>Scylla</taxon>
    </lineage>
</organism>
<comment type="caution">
    <text evidence="1">The sequence shown here is derived from an EMBL/GenBank/DDBJ whole genome shotgun (WGS) entry which is preliminary data.</text>
</comment>
<accession>A0AAW0SUD7</accession>